<evidence type="ECO:0000313" key="2">
    <source>
        <dbReference type="EnsemblPlants" id="MELO3C011850.2.1"/>
    </source>
</evidence>
<accession>A0A9I9D1N5</accession>
<dbReference type="Gramene" id="MELO3C011850.2.1">
    <property type="protein sequence ID" value="MELO3C011850.2.1"/>
    <property type="gene ID" value="MELO3C011850.2"/>
</dbReference>
<organism evidence="2">
    <name type="scientific">Cucumis melo</name>
    <name type="common">Muskmelon</name>
    <dbReference type="NCBI Taxonomy" id="3656"/>
    <lineage>
        <taxon>Eukaryota</taxon>
        <taxon>Viridiplantae</taxon>
        <taxon>Streptophyta</taxon>
        <taxon>Embryophyta</taxon>
        <taxon>Tracheophyta</taxon>
        <taxon>Spermatophyta</taxon>
        <taxon>Magnoliopsida</taxon>
        <taxon>eudicotyledons</taxon>
        <taxon>Gunneridae</taxon>
        <taxon>Pentapetalae</taxon>
        <taxon>rosids</taxon>
        <taxon>fabids</taxon>
        <taxon>Cucurbitales</taxon>
        <taxon>Cucurbitaceae</taxon>
        <taxon>Benincaseae</taxon>
        <taxon>Cucumis</taxon>
    </lineage>
</organism>
<reference evidence="2" key="1">
    <citation type="submission" date="2023-03" db="UniProtKB">
        <authorList>
            <consortium name="EnsemblPlants"/>
        </authorList>
    </citation>
    <scope>IDENTIFICATION</scope>
</reference>
<sequence length="66" mass="7673">MDPKPIERRTGSEQRAEVFGNEERLQFALVARRNASRSSEKVRWEGEERTKKTIPVGVKPEMNDED</sequence>
<evidence type="ECO:0000256" key="1">
    <source>
        <dbReference type="SAM" id="MobiDB-lite"/>
    </source>
</evidence>
<protein>
    <submittedName>
        <fullName evidence="2">Uncharacterized protein</fullName>
    </submittedName>
</protein>
<proteinExistence type="predicted"/>
<name>A0A9I9D1N5_CUCME</name>
<dbReference type="EnsemblPlants" id="MELO3C011850.2.1">
    <property type="protein sequence ID" value="MELO3C011850.2.1"/>
    <property type="gene ID" value="MELO3C011850.2"/>
</dbReference>
<feature type="region of interest" description="Disordered" evidence="1">
    <location>
        <begin position="36"/>
        <end position="66"/>
    </location>
</feature>
<feature type="compositionally biased region" description="Basic and acidic residues" evidence="1">
    <location>
        <begin position="38"/>
        <end position="51"/>
    </location>
</feature>
<dbReference type="AlphaFoldDB" id="A0A9I9D1N5"/>